<dbReference type="GO" id="GO:0016757">
    <property type="term" value="F:glycosyltransferase activity"/>
    <property type="evidence" value="ECO:0007669"/>
    <property type="project" value="InterPro"/>
</dbReference>
<keyword evidence="3" id="KW-0808">Transferase</keyword>
<evidence type="ECO:0000259" key="1">
    <source>
        <dbReference type="Pfam" id="PF00534"/>
    </source>
</evidence>
<dbReference type="CDD" id="cd03801">
    <property type="entry name" value="GT4_PimA-like"/>
    <property type="match status" value="1"/>
</dbReference>
<accession>A0A3A4NVL4</accession>
<dbReference type="Pfam" id="PF00534">
    <property type="entry name" value="Glycos_transf_1"/>
    <property type="match status" value="1"/>
</dbReference>
<comment type="caution">
    <text evidence="3">The sequence shown here is derived from an EMBL/GenBank/DDBJ whole genome shotgun (WGS) entry which is preliminary data.</text>
</comment>
<reference evidence="3 4" key="1">
    <citation type="journal article" date="2017" name="ISME J.">
        <title>Energy and carbon metabolisms in a deep terrestrial subsurface fluid microbial community.</title>
        <authorList>
            <person name="Momper L."/>
            <person name="Jungbluth S.P."/>
            <person name="Lee M.D."/>
            <person name="Amend J.P."/>
        </authorList>
    </citation>
    <scope>NUCLEOTIDE SEQUENCE [LARGE SCALE GENOMIC DNA]</scope>
    <source>
        <strain evidence="3">SURF_5</strain>
    </source>
</reference>
<sequence length="385" mass="42682">MKILHLFSNIKLTGPAEPAVNLCASLRSLGYDVQFACGRPHVSGGSSVEKAALERGLEPITAFRLSKHMSIRHNLRDMRKLPSFLQDARIDMVHAHLDNDHLIGGRAARKANRNLLVVRSSYSGEGMKSSLRGRYLLHECTDGLVVASETAKANVLAGFRFPEERIWVVPGAVDTDRFDRANVSADFRSRLGLSEQDFVLGVVARIQPHRRFDVILKAMKSVSLSDPQVKLLIVGRGTRMKQVAVDPVREMGLENQVKFAGYHVGQDYVNTIACFDSLIFLMPGTDGTCRAVRESLSMGIPAIVARRGMLPEIVDHAVNGLVIEDSPDSLAAAVRYLARDRNTVASMSEQARKKAREKLGLDLQARKIADIYEKMRNLGRRMGRE</sequence>
<dbReference type="Gene3D" id="3.40.50.2000">
    <property type="entry name" value="Glycogen Phosphorylase B"/>
    <property type="match status" value="2"/>
</dbReference>
<protein>
    <submittedName>
        <fullName evidence="3">Glycosyltransferase family 1 protein</fullName>
    </submittedName>
</protein>
<feature type="domain" description="Glycosyltransferase subfamily 4-like N-terminal" evidence="2">
    <location>
        <begin position="20"/>
        <end position="177"/>
    </location>
</feature>
<feature type="domain" description="Glycosyl transferase family 1" evidence="1">
    <location>
        <begin position="187"/>
        <end position="353"/>
    </location>
</feature>
<name>A0A3A4NVL4_ABYX5</name>
<dbReference type="PANTHER" id="PTHR45947:SF3">
    <property type="entry name" value="SULFOQUINOVOSYL TRANSFERASE SQD2"/>
    <property type="match status" value="1"/>
</dbReference>
<evidence type="ECO:0000259" key="2">
    <source>
        <dbReference type="Pfam" id="PF13439"/>
    </source>
</evidence>
<proteinExistence type="predicted"/>
<dbReference type="Proteomes" id="UP000265882">
    <property type="component" value="Unassembled WGS sequence"/>
</dbReference>
<dbReference type="Pfam" id="PF13439">
    <property type="entry name" value="Glyco_transf_4"/>
    <property type="match status" value="1"/>
</dbReference>
<dbReference type="EMBL" id="QZKU01000033">
    <property type="protein sequence ID" value="RJP24578.1"/>
    <property type="molecule type" value="Genomic_DNA"/>
</dbReference>
<evidence type="ECO:0000313" key="4">
    <source>
        <dbReference type="Proteomes" id="UP000265882"/>
    </source>
</evidence>
<dbReference type="InterPro" id="IPR028098">
    <property type="entry name" value="Glyco_trans_4-like_N"/>
</dbReference>
<dbReference type="AlphaFoldDB" id="A0A3A4NVL4"/>
<evidence type="ECO:0000313" key="3">
    <source>
        <dbReference type="EMBL" id="RJP24578.1"/>
    </source>
</evidence>
<dbReference type="InterPro" id="IPR050194">
    <property type="entry name" value="Glycosyltransferase_grp1"/>
</dbReference>
<gene>
    <name evidence="3" type="ORF">C4520_03900</name>
</gene>
<dbReference type="InterPro" id="IPR001296">
    <property type="entry name" value="Glyco_trans_1"/>
</dbReference>
<dbReference type="PANTHER" id="PTHR45947">
    <property type="entry name" value="SULFOQUINOVOSYL TRANSFERASE SQD2"/>
    <property type="match status" value="1"/>
</dbReference>
<organism evidence="3 4">
    <name type="scientific">Abyssobacteria bacterium (strain SURF_5)</name>
    <dbReference type="NCBI Taxonomy" id="2093360"/>
    <lineage>
        <taxon>Bacteria</taxon>
        <taxon>Pseudomonadati</taxon>
        <taxon>Candidatus Hydrogenedentota</taxon>
        <taxon>Candidatus Abyssobacteria</taxon>
    </lineage>
</organism>
<dbReference type="SUPFAM" id="SSF53756">
    <property type="entry name" value="UDP-Glycosyltransferase/glycogen phosphorylase"/>
    <property type="match status" value="1"/>
</dbReference>